<evidence type="ECO:0000259" key="3">
    <source>
        <dbReference type="PROSITE" id="PS50158"/>
    </source>
</evidence>
<keyword evidence="1" id="KW-0863">Zinc-finger</keyword>
<dbReference type="InterPro" id="IPR036875">
    <property type="entry name" value="Znf_CCHC_sf"/>
</dbReference>
<protein>
    <recommendedName>
        <fullName evidence="3">CCHC-type domain-containing protein</fullName>
    </recommendedName>
</protein>
<gene>
    <name evidence="4" type="ORF">EPI10_028314</name>
</gene>
<evidence type="ECO:0000313" key="4">
    <source>
        <dbReference type="EMBL" id="KAA3461766.1"/>
    </source>
</evidence>
<dbReference type="PROSITE" id="PS50158">
    <property type="entry name" value="ZF_CCHC"/>
    <property type="match status" value="1"/>
</dbReference>
<feature type="region of interest" description="Disordered" evidence="2">
    <location>
        <begin position="23"/>
        <end position="59"/>
    </location>
</feature>
<dbReference type="Gene3D" id="4.10.60.10">
    <property type="entry name" value="Zinc finger, CCHC-type"/>
    <property type="match status" value="1"/>
</dbReference>
<comment type="caution">
    <text evidence="4">The sequence shown here is derived from an EMBL/GenBank/DDBJ whole genome shotgun (WGS) entry which is preliminary data.</text>
</comment>
<dbReference type="InterPro" id="IPR001878">
    <property type="entry name" value="Znf_CCHC"/>
</dbReference>
<dbReference type="GO" id="GO:0003676">
    <property type="term" value="F:nucleic acid binding"/>
    <property type="evidence" value="ECO:0007669"/>
    <property type="project" value="InterPro"/>
</dbReference>
<dbReference type="AlphaFoldDB" id="A0A5B6UY49"/>
<dbReference type="GO" id="GO:0008270">
    <property type="term" value="F:zinc ion binding"/>
    <property type="evidence" value="ECO:0007669"/>
    <property type="project" value="UniProtKB-KW"/>
</dbReference>
<feature type="compositionally biased region" description="Polar residues" evidence="2">
    <location>
        <begin position="23"/>
        <end position="42"/>
    </location>
</feature>
<dbReference type="SMART" id="SM00343">
    <property type="entry name" value="ZnF_C2HC"/>
    <property type="match status" value="1"/>
</dbReference>
<evidence type="ECO:0000256" key="1">
    <source>
        <dbReference type="PROSITE-ProRule" id="PRU00047"/>
    </source>
</evidence>
<dbReference type="SUPFAM" id="SSF57756">
    <property type="entry name" value="Retrovirus zinc finger-like domains"/>
    <property type="match status" value="1"/>
</dbReference>
<dbReference type="Proteomes" id="UP000325315">
    <property type="component" value="Unassembled WGS sequence"/>
</dbReference>
<feature type="region of interest" description="Disordered" evidence="2">
    <location>
        <begin position="92"/>
        <end position="116"/>
    </location>
</feature>
<dbReference type="PANTHER" id="PTHR35046:SF9">
    <property type="entry name" value="RNA-DIRECTED DNA POLYMERASE"/>
    <property type="match status" value="1"/>
</dbReference>
<sequence length="116" mass="13412">MVHMAIKVEKQLKHKCTNRVYSNAKPSKWGENTNKESTTIPKTNKPMAETSKGKAPERSTTRLRDIKCFKCLRRGHIASQCLNRRTMVLRADGEIETEDEEENESESIFENEEDLE</sequence>
<dbReference type="OrthoDB" id="1001865at2759"/>
<keyword evidence="5" id="KW-1185">Reference proteome</keyword>
<reference evidence="5" key="1">
    <citation type="journal article" date="2019" name="Plant Biotechnol. J.">
        <title>Genome sequencing of the Australian wild diploid species Gossypium australe highlights disease resistance and delayed gland morphogenesis.</title>
        <authorList>
            <person name="Cai Y."/>
            <person name="Cai X."/>
            <person name="Wang Q."/>
            <person name="Wang P."/>
            <person name="Zhang Y."/>
            <person name="Cai C."/>
            <person name="Xu Y."/>
            <person name="Wang K."/>
            <person name="Zhou Z."/>
            <person name="Wang C."/>
            <person name="Geng S."/>
            <person name="Li B."/>
            <person name="Dong Q."/>
            <person name="Hou Y."/>
            <person name="Wang H."/>
            <person name="Ai P."/>
            <person name="Liu Z."/>
            <person name="Yi F."/>
            <person name="Sun M."/>
            <person name="An G."/>
            <person name="Cheng J."/>
            <person name="Zhang Y."/>
            <person name="Shi Q."/>
            <person name="Xie Y."/>
            <person name="Shi X."/>
            <person name="Chang Y."/>
            <person name="Huang F."/>
            <person name="Chen Y."/>
            <person name="Hong S."/>
            <person name="Mi L."/>
            <person name="Sun Q."/>
            <person name="Zhang L."/>
            <person name="Zhou B."/>
            <person name="Peng R."/>
            <person name="Zhang X."/>
            <person name="Liu F."/>
        </authorList>
    </citation>
    <scope>NUCLEOTIDE SEQUENCE [LARGE SCALE GENOMIC DNA]</scope>
    <source>
        <strain evidence="5">cv. PA1801</strain>
    </source>
</reference>
<feature type="compositionally biased region" description="Acidic residues" evidence="2">
    <location>
        <begin position="94"/>
        <end position="116"/>
    </location>
</feature>
<name>A0A5B6UY49_9ROSI</name>
<keyword evidence="1" id="KW-0479">Metal-binding</keyword>
<organism evidence="4 5">
    <name type="scientific">Gossypium australe</name>
    <dbReference type="NCBI Taxonomy" id="47621"/>
    <lineage>
        <taxon>Eukaryota</taxon>
        <taxon>Viridiplantae</taxon>
        <taxon>Streptophyta</taxon>
        <taxon>Embryophyta</taxon>
        <taxon>Tracheophyta</taxon>
        <taxon>Spermatophyta</taxon>
        <taxon>Magnoliopsida</taxon>
        <taxon>eudicotyledons</taxon>
        <taxon>Gunneridae</taxon>
        <taxon>Pentapetalae</taxon>
        <taxon>rosids</taxon>
        <taxon>malvids</taxon>
        <taxon>Malvales</taxon>
        <taxon>Malvaceae</taxon>
        <taxon>Malvoideae</taxon>
        <taxon>Gossypium</taxon>
    </lineage>
</organism>
<accession>A0A5B6UY49</accession>
<dbReference type="EMBL" id="SMMG02000009">
    <property type="protein sequence ID" value="KAA3461766.1"/>
    <property type="molecule type" value="Genomic_DNA"/>
</dbReference>
<evidence type="ECO:0000256" key="2">
    <source>
        <dbReference type="SAM" id="MobiDB-lite"/>
    </source>
</evidence>
<evidence type="ECO:0000313" key="5">
    <source>
        <dbReference type="Proteomes" id="UP000325315"/>
    </source>
</evidence>
<proteinExistence type="predicted"/>
<keyword evidence="1" id="KW-0862">Zinc</keyword>
<dbReference type="PANTHER" id="PTHR35046">
    <property type="entry name" value="ZINC KNUCKLE (CCHC-TYPE) FAMILY PROTEIN"/>
    <property type="match status" value="1"/>
</dbReference>
<feature type="domain" description="CCHC-type" evidence="3">
    <location>
        <begin position="67"/>
        <end position="81"/>
    </location>
</feature>